<keyword evidence="2" id="KW-1185">Reference proteome</keyword>
<gene>
    <name evidence="1" type="ORF">LTS18_007702</name>
</gene>
<feature type="non-terminal residue" evidence="1">
    <location>
        <position position="374"/>
    </location>
</feature>
<dbReference type="Proteomes" id="UP001186974">
    <property type="component" value="Unassembled WGS sequence"/>
</dbReference>
<organism evidence="1 2">
    <name type="scientific">Coniosporium uncinatum</name>
    <dbReference type="NCBI Taxonomy" id="93489"/>
    <lineage>
        <taxon>Eukaryota</taxon>
        <taxon>Fungi</taxon>
        <taxon>Dikarya</taxon>
        <taxon>Ascomycota</taxon>
        <taxon>Pezizomycotina</taxon>
        <taxon>Dothideomycetes</taxon>
        <taxon>Dothideomycetes incertae sedis</taxon>
        <taxon>Coniosporium</taxon>
    </lineage>
</organism>
<protein>
    <submittedName>
        <fullName evidence="1">Uncharacterized protein</fullName>
    </submittedName>
</protein>
<dbReference type="EMBL" id="JAWDJW010001959">
    <property type="protein sequence ID" value="KAK3078363.1"/>
    <property type="molecule type" value="Genomic_DNA"/>
</dbReference>
<name>A0ACC3DP45_9PEZI</name>
<evidence type="ECO:0000313" key="2">
    <source>
        <dbReference type="Proteomes" id="UP001186974"/>
    </source>
</evidence>
<comment type="caution">
    <text evidence="1">The sequence shown here is derived from an EMBL/GenBank/DDBJ whole genome shotgun (WGS) entry which is preliminary data.</text>
</comment>
<evidence type="ECO:0000313" key="1">
    <source>
        <dbReference type="EMBL" id="KAK3078363.1"/>
    </source>
</evidence>
<sequence length="374" mass="40335">MHTPAPAAIPASSLLQIQTDHHLSGEEKPQCLNCTRQAEPCDYSIRLNWGGRTKKKDDEDSDASSRTNSPHHAFFSMQANSFSESLQSPRPVLSAHRRTPSNLSARPSESPDNQAQASVGYQRPYSPYNGGLEGTPPSGHSGLQYPAHEPMRRVPSVPIDPRLQSLRAQDTPEYSTPIATGLAGSPGFSTRAGANSPSHGMLPPFRSYPSQGSVDANQEDGTEEHGSKRIRLSPGNDFAPRTLISSPEFTQVHDDVSTGSSSHTLPSPNGTASMGAPTPSSAVSVESASFQMPKSTRLQPPSDLRRLSVNSLLSGPHIDAVDSPFDDFKRPMHRSQRTYSDHSTFYGYDLGKPDLDLPNNDDANAIRVMSPATA</sequence>
<reference evidence="1" key="1">
    <citation type="submission" date="2024-09" db="EMBL/GenBank/DDBJ databases">
        <title>Black Yeasts Isolated from many extreme environments.</title>
        <authorList>
            <person name="Coleine C."/>
            <person name="Stajich J.E."/>
            <person name="Selbmann L."/>
        </authorList>
    </citation>
    <scope>NUCLEOTIDE SEQUENCE</scope>
    <source>
        <strain evidence="1">CCFEE 5737</strain>
    </source>
</reference>
<accession>A0ACC3DP45</accession>
<proteinExistence type="predicted"/>